<dbReference type="SMART" id="SM00547">
    <property type="entry name" value="ZnF_RBZ"/>
    <property type="match status" value="1"/>
</dbReference>
<gene>
    <name evidence="8" type="ORF">RFI_16808</name>
</gene>
<evidence type="ECO:0000256" key="5">
    <source>
        <dbReference type="SAM" id="MobiDB-lite"/>
    </source>
</evidence>
<feature type="compositionally biased region" description="Polar residues" evidence="5">
    <location>
        <begin position="119"/>
        <end position="153"/>
    </location>
</feature>
<keyword evidence="6" id="KW-0472">Membrane</keyword>
<keyword evidence="9" id="KW-1185">Reference proteome</keyword>
<feature type="domain" description="RanBP2-type" evidence="7">
    <location>
        <begin position="40"/>
        <end position="70"/>
    </location>
</feature>
<keyword evidence="1" id="KW-0479">Metal-binding</keyword>
<sequence>KKKKKMSVAVTEVKKRGSIELKTSKLLDKGDPLNLRKEPSINQHWSCPLCTYSNPLRTTTCDVCGTSKLVLTMKNEDISAQSSINENNADADEGMTQESGTKSNAKETGTNKADDENDQNSIDSSPEPNVSLPNKYNTNSETPSTPLTGQSTRPNQPNVCYFVHNSFFPFLFFLFLFRFVCLCLYLCIYVLVYVLYVRACVCVCFSKIF</sequence>
<keyword evidence="6" id="KW-0812">Transmembrane</keyword>
<evidence type="ECO:0000256" key="2">
    <source>
        <dbReference type="ARBA" id="ARBA00022771"/>
    </source>
</evidence>
<keyword evidence="2 4" id="KW-0863">Zinc-finger</keyword>
<dbReference type="InterPro" id="IPR036443">
    <property type="entry name" value="Znf_RanBP2_sf"/>
</dbReference>
<evidence type="ECO:0000313" key="8">
    <source>
        <dbReference type="EMBL" id="ETO20409.1"/>
    </source>
</evidence>
<evidence type="ECO:0000256" key="6">
    <source>
        <dbReference type="SAM" id="Phobius"/>
    </source>
</evidence>
<name>X6N3V0_RETFI</name>
<feature type="transmembrane region" description="Helical" evidence="6">
    <location>
        <begin position="170"/>
        <end position="196"/>
    </location>
</feature>
<evidence type="ECO:0000259" key="7">
    <source>
        <dbReference type="PROSITE" id="PS50199"/>
    </source>
</evidence>
<reference evidence="8 9" key="1">
    <citation type="journal article" date="2013" name="Curr. Biol.">
        <title>The Genome of the Foraminiferan Reticulomyxa filosa.</title>
        <authorList>
            <person name="Glockner G."/>
            <person name="Hulsmann N."/>
            <person name="Schleicher M."/>
            <person name="Noegel A.A."/>
            <person name="Eichinger L."/>
            <person name="Gallinger C."/>
            <person name="Pawlowski J."/>
            <person name="Sierra R."/>
            <person name="Euteneuer U."/>
            <person name="Pillet L."/>
            <person name="Moustafa A."/>
            <person name="Platzer M."/>
            <person name="Groth M."/>
            <person name="Szafranski K."/>
            <person name="Schliwa M."/>
        </authorList>
    </citation>
    <scope>NUCLEOTIDE SEQUENCE [LARGE SCALE GENOMIC DNA]</scope>
</reference>
<evidence type="ECO:0000256" key="1">
    <source>
        <dbReference type="ARBA" id="ARBA00022723"/>
    </source>
</evidence>
<dbReference type="SUPFAM" id="SSF90209">
    <property type="entry name" value="Ran binding protein zinc finger-like"/>
    <property type="match status" value="1"/>
</dbReference>
<feature type="non-terminal residue" evidence="8">
    <location>
        <position position="1"/>
    </location>
</feature>
<dbReference type="PROSITE" id="PS01358">
    <property type="entry name" value="ZF_RANBP2_1"/>
    <property type="match status" value="1"/>
</dbReference>
<feature type="compositionally biased region" description="Polar residues" evidence="5">
    <location>
        <begin position="96"/>
        <end position="111"/>
    </location>
</feature>
<comment type="caution">
    <text evidence="8">The sequence shown here is derived from an EMBL/GenBank/DDBJ whole genome shotgun (WGS) entry which is preliminary data.</text>
</comment>
<dbReference type="GO" id="GO:0008270">
    <property type="term" value="F:zinc ion binding"/>
    <property type="evidence" value="ECO:0007669"/>
    <property type="project" value="UniProtKB-KW"/>
</dbReference>
<evidence type="ECO:0000256" key="4">
    <source>
        <dbReference type="PROSITE-ProRule" id="PRU00322"/>
    </source>
</evidence>
<keyword evidence="6" id="KW-1133">Transmembrane helix</keyword>
<dbReference type="Pfam" id="PF00641">
    <property type="entry name" value="Zn_ribbon_RanBP"/>
    <property type="match status" value="1"/>
</dbReference>
<dbReference type="AlphaFoldDB" id="X6N3V0"/>
<dbReference type="PROSITE" id="PS50199">
    <property type="entry name" value="ZF_RANBP2_2"/>
    <property type="match status" value="1"/>
</dbReference>
<protein>
    <recommendedName>
        <fullName evidence="7">RanBP2-type domain-containing protein</fullName>
    </recommendedName>
</protein>
<proteinExistence type="predicted"/>
<accession>X6N3V0</accession>
<dbReference type="InterPro" id="IPR001876">
    <property type="entry name" value="Znf_RanBP2"/>
</dbReference>
<evidence type="ECO:0000313" key="9">
    <source>
        <dbReference type="Proteomes" id="UP000023152"/>
    </source>
</evidence>
<keyword evidence="3" id="KW-0862">Zinc</keyword>
<dbReference type="Proteomes" id="UP000023152">
    <property type="component" value="Unassembled WGS sequence"/>
</dbReference>
<organism evidence="8 9">
    <name type="scientific">Reticulomyxa filosa</name>
    <dbReference type="NCBI Taxonomy" id="46433"/>
    <lineage>
        <taxon>Eukaryota</taxon>
        <taxon>Sar</taxon>
        <taxon>Rhizaria</taxon>
        <taxon>Retaria</taxon>
        <taxon>Foraminifera</taxon>
        <taxon>Monothalamids</taxon>
        <taxon>Reticulomyxidae</taxon>
        <taxon>Reticulomyxa</taxon>
    </lineage>
</organism>
<dbReference type="Gene3D" id="2.30.30.380">
    <property type="entry name" value="Zn-finger domain of Sec23/24"/>
    <property type="match status" value="1"/>
</dbReference>
<feature type="region of interest" description="Disordered" evidence="5">
    <location>
        <begin position="81"/>
        <end position="153"/>
    </location>
</feature>
<evidence type="ECO:0000256" key="3">
    <source>
        <dbReference type="ARBA" id="ARBA00022833"/>
    </source>
</evidence>
<dbReference type="EMBL" id="ASPP01012635">
    <property type="protein sequence ID" value="ETO20409.1"/>
    <property type="molecule type" value="Genomic_DNA"/>
</dbReference>